<reference evidence="5" key="1">
    <citation type="submission" date="2020-02" db="EMBL/GenBank/DDBJ databases">
        <authorList>
            <person name="Lichtner F.J."/>
        </authorList>
    </citation>
    <scope>NUCLEOTIDE SEQUENCE</scope>
    <source>
        <strain evidence="5">G10</strain>
    </source>
</reference>
<evidence type="ECO:0000256" key="3">
    <source>
        <dbReference type="ARBA" id="ARBA00022630"/>
    </source>
</evidence>
<gene>
    <name evidence="5" type="ORF">PCG10_004750</name>
</gene>
<dbReference type="InterPro" id="IPR051209">
    <property type="entry name" value="FAD-bind_Monooxygenase_sf"/>
</dbReference>
<name>A0A9P5L0Z1_PENCR</name>
<keyword evidence="6" id="KW-1185">Reference proteome</keyword>
<dbReference type="PANTHER" id="PTHR42877">
    <property type="entry name" value="L-ORNITHINE N(5)-MONOOXYGENASE-RELATED"/>
    <property type="match status" value="1"/>
</dbReference>
<dbReference type="EMBL" id="JAAOZQ010000028">
    <property type="protein sequence ID" value="KAF7525512.1"/>
    <property type="molecule type" value="Genomic_DNA"/>
</dbReference>
<dbReference type="SUPFAM" id="SSF51905">
    <property type="entry name" value="FAD/NAD(P)-binding domain"/>
    <property type="match status" value="1"/>
</dbReference>
<dbReference type="Proteomes" id="UP000701341">
    <property type="component" value="Unassembled WGS sequence"/>
</dbReference>
<organism evidence="5 6">
    <name type="scientific">Penicillium crustosum</name>
    <name type="common">Blue mold fungus</name>
    <dbReference type="NCBI Taxonomy" id="36656"/>
    <lineage>
        <taxon>Eukaryota</taxon>
        <taxon>Fungi</taxon>
        <taxon>Dikarya</taxon>
        <taxon>Ascomycota</taxon>
        <taxon>Pezizomycotina</taxon>
        <taxon>Eurotiomycetes</taxon>
        <taxon>Eurotiomycetidae</taxon>
        <taxon>Eurotiales</taxon>
        <taxon>Aspergillaceae</taxon>
        <taxon>Penicillium</taxon>
    </lineage>
</organism>
<sequence length="183" mass="20454">MSSNKFLYGYVLLFDPNSNWSKCYIGGGEIEIKLKQNGTIIYDEADVLINGSGVLNPWNIPDIAGLEAFTGKLVHTAVLLGTKHLIDKLIPKFEIGCRRLSLGDGYLEALQQSNAKWCFEGIEEITKTSIRTAAGEEECDLNVCATGFDTTFVPGWEGRRLDVEWEKVSRGTWQRTQDDQLNC</sequence>
<accession>A0A9P5L0Z1</accession>
<evidence type="ECO:0000313" key="5">
    <source>
        <dbReference type="EMBL" id="KAF7525512.1"/>
    </source>
</evidence>
<dbReference type="PANTHER" id="PTHR42877:SF11">
    <property type="entry name" value="MONOOXYGENASE, PUTATIVE (AFU_ORTHOLOGUE AFUA_6G13790)-RELATED"/>
    <property type="match status" value="1"/>
</dbReference>
<protein>
    <submittedName>
        <fullName evidence="5">Uncharacterized protein</fullName>
    </submittedName>
</protein>
<evidence type="ECO:0000256" key="2">
    <source>
        <dbReference type="ARBA" id="ARBA00010139"/>
    </source>
</evidence>
<comment type="caution">
    <text evidence="5">The sequence shown here is derived from an EMBL/GenBank/DDBJ whole genome shotgun (WGS) entry which is preliminary data.</text>
</comment>
<evidence type="ECO:0000256" key="1">
    <source>
        <dbReference type="ARBA" id="ARBA00001974"/>
    </source>
</evidence>
<keyword evidence="4" id="KW-0274">FAD</keyword>
<comment type="similarity">
    <text evidence="2">Belongs to the FAD-binding monooxygenase family.</text>
</comment>
<evidence type="ECO:0000313" key="6">
    <source>
        <dbReference type="Proteomes" id="UP000701341"/>
    </source>
</evidence>
<evidence type="ECO:0000256" key="4">
    <source>
        <dbReference type="ARBA" id="ARBA00022827"/>
    </source>
</evidence>
<dbReference type="AlphaFoldDB" id="A0A9P5L0Z1"/>
<dbReference type="InterPro" id="IPR036188">
    <property type="entry name" value="FAD/NAD-bd_sf"/>
</dbReference>
<proteinExistence type="inferred from homology"/>
<dbReference type="Gene3D" id="3.50.50.60">
    <property type="entry name" value="FAD/NAD(P)-binding domain"/>
    <property type="match status" value="1"/>
</dbReference>
<comment type="cofactor">
    <cofactor evidence="1">
        <name>FAD</name>
        <dbReference type="ChEBI" id="CHEBI:57692"/>
    </cofactor>
</comment>
<keyword evidence="3" id="KW-0285">Flavoprotein</keyword>